<dbReference type="GO" id="GO:0003723">
    <property type="term" value="F:RNA binding"/>
    <property type="evidence" value="ECO:0007669"/>
    <property type="project" value="InterPro"/>
</dbReference>
<accession>W6MSY5</accession>
<protein>
    <submittedName>
        <fullName evidence="9">Uncharacterized protein</fullName>
    </submittedName>
</protein>
<comment type="subcellular location">
    <subcellularLocation>
        <location evidence="1">Nucleus</location>
        <location evidence="1">Nucleolus</location>
    </subcellularLocation>
</comment>
<dbReference type="GO" id="GO:0045943">
    <property type="term" value="P:positive regulation of transcription by RNA polymerase I"/>
    <property type="evidence" value="ECO:0007669"/>
    <property type="project" value="InterPro"/>
</dbReference>
<evidence type="ECO:0000256" key="7">
    <source>
        <dbReference type="ARBA" id="ARBA00023242"/>
    </source>
</evidence>
<evidence type="ECO:0000256" key="4">
    <source>
        <dbReference type="ARBA" id="ARBA00022574"/>
    </source>
</evidence>
<dbReference type="GO" id="GO:0032040">
    <property type="term" value="C:small-subunit processome"/>
    <property type="evidence" value="ECO:0007669"/>
    <property type="project" value="InterPro"/>
</dbReference>
<dbReference type="InterPro" id="IPR053826">
    <property type="entry name" value="WDR75"/>
</dbReference>
<dbReference type="Proteomes" id="UP000019384">
    <property type="component" value="Unassembled WGS sequence"/>
</dbReference>
<evidence type="ECO:0000313" key="10">
    <source>
        <dbReference type="Proteomes" id="UP000019384"/>
    </source>
</evidence>
<dbReference type="InterPro" id="IPR015943">
    <property type="entry name" value="WD40/YVTN_repeat-like_dom_sf"/>
</dbReference>
<dbReference type="RefSeq" id="XP_022461463.1">
    <property type="nucleotide sequence ID" value="XM_022600664.1"/>
</dbReference>
<dbReference type="OrthoDB" id="4096at2759"/>
<sequence>MVVQSSHWNVTVQGSGRPLEKGHVFASNGRHYIALFKSQIRVYFLSTRQCIRTIKTPDLSSVAGSVLSKSNGSILYVILTTGEVLVTNWKDKGKSPILGTFNLNIPDGTSIVSVCDILNSDYEHEEFLMVVGKISNNRSPHTRTILRAGRSDSTELFTAKNITIFASSNNCKRFVFLSSKNELIYVRLEQDQNIAKNEKVTFAYKTPITAMAVSNEDGIVALGTSSGIIQIVYAEDPETPQRLLKWHIDQVKSLRFSKDDSYLLSGGLEKVLVFWQLDTDRQQFLPRLNGAIEEVSIEQTEGELYSVKVSLNDSQDLELLILSAVDLTSRLNVTGLRPRFATPLANLEKSRKRLLKLKAPLEDATMIKNDFTAPFEVHPISKLVYTPYGSQIQAFDIAKNEQAFVQDVAFAIQAGKVRTENLIADPSVDLLSFTKDGKWMCTFDSLPTPELDNLLSSKEVKYALKFWKYVDNPQGKDNTQGQWELSTKVVDPHGPQTAVVGVIPAPIAYSDGQGFLTVDNRGGVRIWRPRVPKDVYVKAGVVTKNEKLQQTTWSLRKVKHGNGKHQSNSVSVSWSQDGSLIALGHETSVVLIDMNTMQELDSPRMPSLAGSRVRWIGFLQDNLVVLSKDRLITFDLSTFENNKLALAFSSCAGGSNLIALSEDKDLIAVAINHYTENYDIQSSILFFSPGSLNPVFTGSHNVAIASLRYSTAHECFVFLDTDARVGTISTTTTLLEELDSVTSEIDHAYEMNVLLQNARAVSSTTYNGRDFGDLSGLTPKVLNPQSFDAVLQNTEGLKLEALFESVMRVI</sequence>
<name>W6MSY5_9ASCO</name>
<dbReference type="InterPro" id="IPR001680">
    <property type="entry name" value="WD40_rpt"/>
</dbReference>
<proteinExistence type="predicted"/>
<keyword evidence="5" id="KW-0677">Repeat</keyword>
<feature type="repeat" description="WD" evidence="8">
    <location>
        <begin position="244"/>
        <end position="285"/>
    </location>
</feature>
<evidence type="ECO:0000256" key="2">
    <source>
        <dbReference type="ARBA" id="ARBA00022517"/>
    </source>
</evidence>
<evidence type="ECO:0000256" key="5">
    <source>
        <dbReference type="ARBA" id="ARBA00022737"/>
    </source>
</evidence>
<keyword evidence="2" id="KW-0690">Ribosome biogenesis</keyword>
<dbReference type="PROSITE" id="PS50082">
    <property type="entry name" value="WD_REPEATS_2"/>
    <property type="match status" value="1"/>
</dbReference>
<keyword evidence="6" id="KW-0804">Transcription</keyword>
<dbReference type="EMBL" id="HG793130">
    <property type="protein sequence ID" value="CDK29478.1"/>
    <property type="molecule type" value="Genomic_DNA"/>
</dbReference>
<dbReference type="STRING" id="1382522.W6MSY5"/>
<dbReference type="GeneID" id="34522851"/>
<gene>
    <name evidence="9" type="ORF">KUCA_T00005466001</name>
</gene>
<evidence type="ECO:0000256" key="6">
    <source>
        <dbReference type="ARBA" id="ARBA00023163"/>
    </source>
</evidence>
<dbReference type="PROSITE" id="PS50294">
    <property type="entry name" value="WD_REPEATS_REGION"/>
    <property type="match status" value="1"/>
</dbReference>
<dbReference type="GO" id="GO:2000234">
    <property type="term" value="P:positive regulation of rRNA processing"/>
    <property type="evidence" value="ECO:0007669"/>
    <property type="project" value="TreeGrafter"/>
</dbReference>
<reference evidence="9" key="1">
    <citation type="submission" date="2013-12" db="EMBL/GenBank/DDBJ databases">
        <authorList>
            <person name="Genoscope - CEA"/>
        </authorList>
    </citation>
    <scope>NUCLEOTIDE SEQUENCE</scope>
    <source>
        <strain evidence="9">CBS 1993</strain>
    </source>
</reference>
<evidence type="ECO:0000256" key="3">
    <source>
        <dbReference type="ARBA" id="ARBA00022552"/>
    </source>
</evidence>
<dbReference type="Gene3D" id="2.130.10.10">
    <property type="entry name" value="YVTN repeat-like/Quinoprotein amine dehydrogenase"/>
    <property type="match status" value="2"/>
</dbReference>
<dbReference type="SUPFAM" id="SSF50978">
    <property type="entry name" value="WD40 repeat-like"/>
    <property type="match status" value="1"/>
</dbReference>
<dbReference type="AlphaFoldDB" id="W6MSY5"/>
<evidence type="ECO:0000313" key="9">
    <source>
        <dbReference type="EMBL" id="CDK29478.1"/>
    </source>
</evidence>
<keyword evidence="4 8" id="KW-0853">WD repeat</keyword>
<dbReference type="GO" id="GO:0006364">
    <property type="term" value="P:rRNA processing"/>
    <property type="evidence" value="ECO:0007669"/>
    <property type="project" value="UniProtKB-KW"/>
</dbReference>
<dbReference type="Pfam" id="PF23869">
    <property type="entry name" value="Beta-prop_WDR75_1st"/>
    <property type="match status" value="1"/>
</dbReference>
<dbReference type="HOGENOM" id="CLU_348179_0_0_1"/>
<dbReference type="PANTHER" id="PTHR44215:SF1">
    <property type="entry name" value="WD REPEAT-CONTAINING PROTEIN 75"/>
    <property type="match status" value="1"/>
</dbReference>
<keyword evidence="3" id="KW-0698">rRNA processing</keyword>
<dbReference type="PANTHER" id="PTHR44215">
    <property type="entry name" value="WD REPEAT-CONTAINING PROTEIN 75"/>
    <property type="match status" value="1"/>
</dbReference>
<organism evidence="9 10">
    <name type="scientific">Kuraishia capsulata CBS 1993</name>
    <dbReference type="NCBI Taxonomy" id="1382522"/>
    <lineage>
        <taxon>Eukaryota</taxon>
        <taxon>Fungi</taxon>
        <taxon>Dikarya</taxon>
        <taxon>Ascomycota</taxon>
        <taxon>Saccharomycotina</taxon>
        <taxon>Pichiomycetes</taxon>
        <taxon>Pichiales</taxon>
        <taxon>Pichiaceae</taxon>
        <taxon>Kuraishia</taxon>
    </lineage>
</organism>
<keyword evidence="10" id="KW-1185">Reference proteome</keyword>
<dbReference type="SMART" id="SM00320">
    <property type="entry name" value="WD40"/>
    <property type="match status" value="3"/>
</dbReference>
<reference evidence="9" key="2">
    <citation type="submission" date="2014-02" db="EMBL/GenBank/DDBJ databases">
        <title>Complete DNA sequence of /Kuraishia capsulata/ illustrates novel genomic features among budding yeasts (/Saccharomycotina/).</title>
        <authorList>
            <person name="Morales L."/>
            <person name="Noel B."/>
            <person name="Porcel B."/>
            <person name="Marcet-Houben M."/>
            <person name="Hullo M-F."/>
            <person name="Sacerdot C."/>
            <person name="Tekaia F."/>
            <person name="Leh-Louis V."/>
            <person name="Despons L."/>
            <person name="Khanna V."/>
            <person name="Aury J-M."/>
            <person name="Barbe V."/>
            <person name="Couloux A."/>
            <person name="Labadie K."/>
            <person name="Pelletier E."/>
            <person name="Souciet J-L."/>
            <person name="Boekhout T."/>
            <person name="Gabaldon T."/>
            <person name="Wincker P."/>
            <person name="Dujon B."/>
        </authorList>
    </citation>
    <scope>NUCLEOTIDE SEQUENCE</scope>
    <source>
        <strain evidence="9">CBS 1993</strain>
    </source>
</reference>
<dbReference type="InterPro" id="IPR036322">
    <property type="entry name" value="WD40_repeat_dom_sf"/>
</dbReference>
<keyword evidence="7" id="KW-0539">Nucleus</keyword>
<evidence type="ECO:0000256" key="8">
    <source>
        <dbReference type="PROSITE-ProRule" id="PRU00221"/>
    </source>
</evidence>
<evidence type="ECO:0000256" key="1">
    <source>
        <dbReference type="ARBA" id="ARBA00004604"/>
    </source>
</evidence>